<dbReference type="Gene3D" id="3.30.420.240">
    <property type="match status" value="1"/>
</dbReference>
<sequence length="530" mass="57977">MATQQPDLRHITRQIQELVHAGDVQALQQIRDQLKNEADRHAVGRRAARYASDPVGWVEERLDQVVWSRQGQVLESVRDHRRTAVRSGHGVGKSWTAALAACWWLDVHTPGTAFVVSTAPTFAQVRAILWRYIRRHHKAAGLPGRVNQTEWLIGDELVGYGRKPADQDESGFQGIHARYVLVIIDEACGVPEQLWTAADALTTGPDCRILAIGNPDNPASHFRKVCASGSSWNVMGISAFDSPNLTGEDVPEEMALALVGEAWVEEKRVEWGEDNPLYKSKVLGEFSDDSPKQIVRASDIAACRIAPDEPPAAEMLLPVELGVDVGGGSDETVIRERRGHRAGREWRARTDRPERIAPMVLAAIRETGATAVKVDSIGVGFGVIGELRNAQQRGEHQAAIRGINVAAAASRPDKYINLRAELWWSLGRNMSAEHSWDLSEMENADATIAQLLEPRWDLDPRGRIRVEKKEEVIKRLGRSPDNADALLLAFAHGQAADAISSPAGVSLAQVGHARPGGLGAISLGRSGYGR</sequence>
<dbReference type="RefSeq" id="WP_131125090.1">
    <property type="nucleotide sequence ID" value="NZ_SIXH01000296.1"/>
</dbReference>
<gene>
    <name evidence="1" type="ORF">EYS09_26190</name>
</gene>
<dbReference type="SUPFAM" id="SSF52540">
    <property type="entry name" value="P-loop containing nucleoside triphosphate hydrolases"/>
    <property type="match status" value="1"/>
</dbReference>
<dbReference type="Gene3D" id="3.40.50.300">
    <property type="entry name" value="P-loop containing nucleotide triphosphate hydrolases"/>
    <property type="match status" value="1"/>
</dbReference>
<dbReference type="EMBL" id="SIXH01000296">
    <property type="protein sequence ID" value="TBO56767.1"/>
    <property type="molecule type" value="Genomic_DNA"/>
</dbReference>
<keyword evidence="2" id="KW-1185">Reference proteome</keyword>
<dbReference type="AlphaFoldDB" id="A0A4Q9HPF0"/>
<evidence type="ECO:0008006" key="3">
    <source>
        <dbReference type="Google" id="ProtNLM"/>
    </source>
</evidence>
<protein>
    <recommendedName>
        <fullName evidence="3">Terminase</fullName>
    </recommendedName>
</protein>
<evidence type="ECO:0000313" key="2">
    <source>
        <dbReference type="Proteomes" id="UP000292452"/>
    </source>
</evidence>
<dbReference type="Proteomes" id="UP000292452">
    <property type="component" value="Unassembled WGS sequence"/>
</dbReference>
<name>A0A4Q9HPF0_STRKA</name>
<organism evidence="1 2">
    <name type="scientific">Streptomyces kasugaensis</name>
    <dbReference type="NCBI Taxonomy" id="1946"/>
    <lineage>
        <taxon>Bacteria</taxon>
        <taxon>Bacillati</taxon>
        <taxon>Actinomycetota</taxon>
        <taxon>Actinomycetes</taxon>
        <taxon>Kitasatosporales</taxon>
        <taxon>Streptomycetaceae</taxon>
        <taxon>Streptomyces</taxon>
    </lineage>
</organism>
<accession>A0A4Q9HPF0</accession>
<reference evidence="1 2" key="1">
    <citation type="submission" date="2019-02" db="EMBL/GenBank/DDBJ databases">
        <title>Draft Genome Sequence of Streptomyces sp. AM-2504, identified by 16S rRNA comparative analysis as a Streptomyces Kasugaensis strain.</title>
        <authorList>
            <person name="Napolioni V."/>
            <person name="Giuliodori A.M."/>
            <person name="Spurio R."/>
            <person name="Fabbretti A."/>
        </authorList>
    </citation>
    <scope>NUCLEOTIDE SEQUENCE [LARGE SCALE GENOMIC DNA]</scope>
    <source>
        <strain evidence="1 2">AM-2504</strain>
    </source>
</reference>
<evidence type="ECO:0000313" key="1">
    <source>
        <dbReference type="EMBL" id="TBO56767.1"/>
    </source>
</evidence>
<proteinExistence type="predicted"/>
<dbReference type="InterPro" id="IPR027417">
    <property type="entry name" value="P-loop_NTPase"/>
</dbReference>
<comment type="caution">
    <text evidence="1">The sequence shown here is derived from an EMBL/GenBank/DDBJ whole genome shotgun (WGS) entry which is preliminary data.</text>
</comment>